<evidence type="ECO:0000313" key="5">
    <source>
        <dbReference type="Proteomes" id="UP000639772"/>
    </source>
</evidence>
<proteinExistence type="predicted"/>
<gene>
    <name evidence="2" type="ORF">HPP92_028928</name>
    <name evidence="3" type="ORF">HPP92_028938</name>
</gene>
<dbReference type="AlphaFoldDB" id="A0A835P5S1"/>
<keyword evidence="1" id="KW-0732">Signal</keyword>
<dbReference type="Proteomes" id="UP000639772">
    <property type="component" value="Unassembled WGS sequence"/>
</dbReference>
<comment type="caution">
    <text evidence="2">The sequence shown here is derived from an EMBL/GenBank/DDBJ whole genome shotgun (WGS) entry which is preliminary data.</text>
</comment>
<evidence type="ECO:0000313" key="3">
    <source>
        <dbReference type="EMBL" id="KAG0446235.1"/>
    </source>
</evidence>
<organism evidence="2 4">
    <name type="scientific">Vanilla planifolia</name>
    <name type="common">Vanilla</name>
    <dbReference type="NCBI Taxonomy" id="51239"/>
    <lineage>
        <taxon>Eukaryota</taxon>
        <taxon>Viridiplantae</taxon>
        <taxon>Streptophyta</taxon>
        <taxon>Embryophyta</taxon>
        <taxon>Tracheophyta</taxon>
        <taxon>Spermatophyta</taxon>
        <taxon>Magnoliopsida</taxon>
        <taxon>Liliopsida</taxon>
        <taxon>Asparagales</taxon>
        <taxon>Orchidaceae</taxon>
        <taxon>Vanilloideae</taxon>
        <taxon>Vanilleae</taxon>
        <taxon>Vanilla</taxon>
    </lineage>
</organism>
<keyword evidence="4" id="KW-1185">Reference proteome</keyword>
<feature type="chain" id="PRO_5036240278" evidence="1">
    <location>
        <begin position="21"/>
        <end position="139"/>
    </location>
</feature>
<feature type="signal peptide" evidence="1">
    <location>
        <begin position="1"/>
        <end position="20"/>
    </location>
</feature>
<evidence type="ECO:0000313" key="4">
    <source>
        <dbReference type="Proteomes" id="UP000636800"/>
    </source>
</evidence>
<evidence type="ECO:0000256" key="1">
    <source>
        <dbReference type="SAM" id="SignalP"/>
    </source>
</evidence>
<accession>A0A835P5S1</accession>
<protein>
    <submittedName>
        <fullName evidence="2">Uncharacterized protein</fullName>
    </submittedName>
</protein>
<sequence length="139" mass="15812">MVQLLVKVLIELISWSGATTAVGLQSGKVFREMILLKVRSLPQIGKLAETGASTINRKDMIVLKITLNNVNKERGVQNEDSGWKRTKFRETHLQYEEARFCHKELRNLFHCFEHIQAVFHPSRAYDAAKKGGGGEFNDQ</sequence>
<dbReference type="EMBL" id="JADCNL010000600">
    <property type="protein sequence ID" value="KAG0446219.1"/>
    <property type="molecule type" value="Genomic_DNA"/>
</dbReference>
<name>A0A835P5S1_VANPL</name>
<reference evidence="4 5" key="1">
    <citation type="journal article" date="2020" name="Nat. Food">
        <title>A phased Vanilla planifolia genome enables genetic improvement of flavour and production.</title>
        <authorList>
            <person name="Hasing T."/>
            <person name="Tang H."/>
            <person name="Brym M."/>
            <person name="Khazi F."/>
            <person name="Huang T."/>
            <person name="Chambers A.H."/>
        </authorList>
    </citation>
    <scope>NUCLEOTIDE SEQUENCE [LARGE SCALE GENOMIC DNA]</scope>
    <source>
        <tissue evidence="2">Leaf</tissue>
    </source>
</reference>
<dbReference type="Proteomes" id="UP000636800">
    <property type="component" value="Unassembled WGS sequence"/>
</dbReference>
<evidence type="ECO:0000313" key="2">
    <source>
        <dbReference type="EMBL" id="KAG0446219.1"/>
    </source>
</evidence>
<dbReference type="EMBL" id="JADCNM010000601">
    <property type="protein sequence ID" value="KAG0446235.1"/>
    <property type="molecule type" value="Genomic_DNA"/>
</dbReference>